<dbReference type="PANTHER" id="PTHR42895">
    <property type="entry name" value="IRON-SULFUR CLUSTER-BINDING PROTEIN-RELATED"/>
    <property type="match status" value="1"/>
</dbReference>
<dbReference type="RefSeq" id="WP_124326964.1">
    <property type="nucleotide sequence ID" value="NZ_BEXT01000001.1"/>
</dbReference>
<evidence type="ECO:0000259" key="1">
    <source>
        <dbReference type="PROSITE" id="PS51085"/>
    </source>
</evidence>
<dbReference type="InterPro" id="IPR027980">
    <property type="entry name" value="RACo_C"/>
</dbReference>
<dbReference type="EMBL" id="BEXT01000001">
    <property type="protein sequence ID" value="GBC59449.1"/>
    <property type="molecule type" value="Genomic_DNA"/>
</dbReference>
<dbReference type="SUPFAM" id="SSF54292">
    <property type="entry name" value="2Fe-2S ferredoxin-like"/>
    <property type="match status" value="1"/>
</dbReference>
<dbReference type="InterPro" id="IPR012675">
    <property type="entry name" value="Beta-grasp_dom_sf"/>
</dbReference>
<feature type="domain" description="2Fe-2S ferredoxin-type" evidence="1">
    <location>
        <begin position="5"/>
        <end position="98"/>
    </location>
</feature>
<evidence type="ECO:0000313" key="2">
    <source>
        <dbReference type="EMBL" id="GBC59449.1"/>
    </source>
</evidence>
<proteinExistence type="predicted"/>
<dbReference type="PANTHER" id="PTHR42895:SF2">
    <property type="entry name" value="IRON-SULFUR CLUSTER PROTEIN"/>
    <property type="match status" value="1"/>
</dbReference>
<dbReference type="PROSITE" id="PS51085">
    <property type="entry name" value="2FE2S_FER_2"/>
    <property type="match status" value="1"/>
</dbReference>
<reference evidence="3" key="2">
    <citation type="submission" date="2019-01" db="EMBL/GenBank/DDBJ databases">
        <title>Genome sequence of Desulfonema ishimotonii strain Tokyo 01.</title>
        <authorList>
            <person name="Fukui M."/>
        </authorList>
    </citation>
    <scope>NUCLEOTIDE SEQUENCE [LARGE SCALE GENOMIC DNA]</scope>
    <source>
        <strain evidence="3">Tokyo 01</strain>
    </source>
</reference>
<dbReference type="Gene3D" id="3.30.420.480">
    <property type="entry name" value="Domain of unknown function (DUF4445)"/>
    <property type="match status" value="1"/>
</dbReference>
<sequence>MSEKYWIRFEPTGLSVEAENGSLIADVGARRNLPVRSDCGGKGVCGKCMVIAEPPENLSPPTDTELKRLNPEQIAGGYRLACQANISGPVRVTVPEQLADSREVRGKDGVRGVYAASPLTRRVFLPKAKMPDPDQGFCNSLTDWFSDRIRAAADLDIRFREPGVLRQVSLPEMCKGEATVICHAEKGVTAVLPGRRTTRLGIAFDIGTTTLAAYMCDMENGQVLTSESVVNPQRRVGEDVISRIAHTNEHKSGLADLQALIISAIDDLIGRCVEKVGAAREDVEDITIVGNTTMQQILAGIHPCGLGAMPYLPVSRAYPAISAADLGLGLNPATSVHLLPVVSGFVGGDTIGATLADGPHRRDESCLLVDIGTNGELVISNNGELWATSCATGPALEGAQISCGMRAVSGAISRVWPGDNGEILYQVMGDNGTKPLGLCGSGVIDAIAALRRAGVIEKNGRFNPDAPGVVCDEKGLGRKFVLVPGEKSGSGEEVVITLKDVRQLQLAKAALAVGIEFLMERAGIGQVDRTVLTGAFGARFDWRNAVTIGMLPPGAVAGLVEPRDNLAGVGAIMALLNRSHRAEADDICQKVRFIELAGNPDFAMRFAYATTFPDI</sequence>
<dbReference type="InterPro" id="IPR052911">
    <property type="entry name" value="Corrinoid_activation_enz"/>
</dbReference>
<accession>A0A401FR60</accession>
<organism evidence="2 3">
    <name type="scientific">Desulfonema ishimotonii</name>
    <dbReference type="NCBI Taxonomy" id="45657"/>
    <lineage>
        <taxon>Bacteria</taxon>
        <taxon>Pseudomonadati</taxon>
        <taxon>Thermodesulfobacteriota</taxon>
        <taxon>Desulfobacteria</taxon>
        <taxon>Desulfobacterales</taxon>
        <taxon>Desulfococcaceae</taxon>
        <taxon>Desulfonema</taxon>
    </lineage>
</organism>
<gene>
    <name evidence="2" type="ORF">DENIS_0388</name>
</gene>
<evidence type="ECO:0000313" key="3">
    <source>
        <dbReference type="Proteomes" id="UP000288096"/>
    </source>
</evidence>
<dbReference type="InterPro" id="IPR036010">
    <property type="entry name" value="2Fe-2S_ferredoxin-like_sf"/>
</dbReference>
<dbReference type="CDD" id="cd00207">
    <property type="entry name" value="fer2"/>
    <property type="match status" value="1"/>
</dbReference>
<protein>
    <submittedName>
        <fullName evidence="2">Ferredoxin</fullName>
    </submittedName>
</protein>
<comment type="caution">
    <text evidence="2">The sequence shown here is derived from an EMBL/GenBank/DDBJ whole genome shotgun (WGS) entry which is preliminary data.</text>
</comment>
<dbReference type="AlphaFoldDB" id="A0A401FR60"/>
<dbReference type="SUPFAM" id="SSF53067">
    <property type="entry name" value="Actin-like ATPase domain"/>
    <property type="match status" value="1"/>
</dbReference>
<keyword evidence="3" id="KW-1185">Reference proteome</keyword>
<dbReference type="InterPro" id="IPR042259">
    <property type="entry name" value="Raco-like_middle_sf"/>
</dbReference>
<dbReference type="Gene3D" id="3.10.20.30">
    <property type="match status" value="1"/>
</dbReference>
<dbReference type="InterPro" id="IPR001041">
    <property type="entry name" value="2Fe-2S_ferredoxin-type"/>
</dbReference>
<name>A0A401FR60_9BACT</name>
<dbReference type="Pfam" id="PF17651">
    <property type="entry name" value="Raco_middle"/>
    <property type="match status" value="1"/>
</dbReference>
<dbReference type="InterPro" id="IPR041414">
    <property type="entry name" value="Raco-like_middle"/>
</dbReference>
<dbReference type="Pfam" id="PF00111">
    <property type="entry name" value="Fer2"/>
    <property type="match status" value="1"/>
</dbReference>
<dbReference type="InterPro" id="IPR043129">
    <property type="entry name" value="ATPase_NBD"/>
</dbReference>
<dbReference type="Pfam" id="PF14574">
    <property type="entry name" value="RACo_C_ter"/>
    <property type="match status" value="1"/>
</dbReference>
<dbReference type="OrthoDB" id="9810588at2"/>
<reference evidence="3" key="1">
    <citation type="submission" date="2017-11" db="EMBL/GenBank/DDBJ databases">
        <authorList>
            <person name="Watanabe M."/>
            <person name="Kojima H."/>
        </authorList>
    </citation>
    <scope>NUCLEOTIDE SEQUENCE [LARGE SCALE GENOMIC DNA]</scope>
    <source>
        <strain evidence="3">Tokyo 01</strain>
    </source>
</reference>
<dbReference type="Proteomes" id="UP000288096">
    <property type="component" value="Unassembled WGS sequence"/>
</dbReference>
<dbReference type="GO" id="GO:0051536">
    <property type="term" value="F:iron-sulfur cluster binding"/>
    <property type="evidence" value="ECO:0007669"/>
    <property type="project" value="InterPro"/>
</dbReference>